<feature type="region of interest" description="Disordered" evidence="1">
    <location>
        <begin position="26"/>
        <end position="45"/>
    </location>
</feature>
<accession>A0A2N5VJ09</accession>
<dbReference type="AlphaFoldDB" id="A0A2N5VJ09"/>
<protein>
    <submittedName>
        <fullName evidence="2">Uncharacterized protein</fullName>
    </submittedName>
</protein>
<dbReference type="EMBL" id="PGCI01000013">
    <property type="protein sequence ID" value="PLW49983.1"/>
    <property type="molecule type" value="Genomic_DNA"/>
</dbReference>
<comment type="caution">
    <text evidence="2">The sequence shown here is derived from an EMBL/GenBank/DDBJ whole genome shotgun (WGS) entry which is preliminary data.</text>
</comment>
<feature type="compositionally biased region" description="Polar residues" evidence="1">
    <location>
        <begin position="26"/>
        <end position="37"/>
    </location>
</feature>
<reference evidence="2 3" key="1">
    <citation type="submission" date="2017-11" db="EMBL/GenBank/DDBJ databases">
        <title>De novo assembly and phasing of dikaryotic genomes from two isolates of Puccinia coronata f. sp. avenae, the causal agent of oat crown rust.</title>
        <authorList>
            <person name="Miller M.E."/>
            <person name="Zhang Y."/>
            <person name="Omidvar V."/>
            <person name="Sperschneider J."/>
            <person name="Schwessinger B."/>
            <person name="Raley C."/>
            <person name="Palmer J.M."/>
            <person name="Garnica D."/>
            <person name="Upadhyaya N."/>
            <person name="Rathjen J."/>
            <person name="Taylor J.M."/>
            <person name="Park R.F."/>
            <person name="Dodds P.N."/>
            <person name="Hirsch C.D."/>
            <person name="Kianian S.F."/>
            <person name="Figueroa M."/>
        </authorList>
    </citation>
    <scope>NUCLEOTIDE SEQUENCE [LARGE SCALE GENOMIC DNA]</scope>
    <source>
        <strain evidence="2">12SD80</strain>
    </source>
</reference>
<dbReference type="Proteomes" id="UP000235392">
    <property type="component" value="Unassembled WGS sequence"/>
</dbReference>
<evidence type="ECO:0000313" key="3">
    <source>
        <dbReference type="Proteomes" id="UP000235392"/>
    </source>
</evidence>
<evidence type="ECO:0000313" key="2">
    <source>
        <dbReference type="EMBL" id="PLW49983.1"/>
    </source>
</evidence>
<organism evidence="2 3">
    <name type="scientific">Puccinia coronata f. sp. avenae</name>
    <dbReference type="NCBI Taxonomy" id="200324"/>
    <lineage>
        <taxon>Eukaryota</taxon>
        <taxon>Fungi</taxon>
        <taxon>Dikarya</taxon>
        <taxon>Basidiomycota</taxon>
        <taxon>Pucciniomycotina</taxon>
        <taxon>Pucciniomycetes</taxon>
        <taxon>Pucciniales</taxon>
        <taxon>Pucciniaceae</taxon>
        <taxon>Puccinia</taxon>
    </lineage>
</organism>
<proteinExistence type="predicted"/>
<evidence type="ECO:0000256" key="1">
    <source>
        <dbReference type="SAM" id="MobiDB-lite"/>
    </source>
</evidence>
<name>A0A2N5VJ09_9BASI</name>
<gene>
    <name evidence="2" type="ORF">PCASD_01317</name>
</gene>
<sequence>MPCATVIRSERADRPDVLRDAACCGTSSAGWRGSPSTGPVVYGEPSGRVPRTLRSRGFVKLDRWQLASRFRWRPNTPRSPLKFTPGRAMAAPLEMLYRAVRRAFVNHITQPPHGEWDCKGIGKIPLHRRGPSRFYFSARC</sequence>